<evidence type="ECO:0000259" key="3">
    <source>
        <dbReference type="Pfam" id="PF00857"/>
    </source>
</evidence>
<protein>
    <submittedName>
        <fullName evidence="4">Nicotinamidase-related amidase</fullName>
    </submittedName>
</protein>
<proteinExistence type="inferred from homology"/>
<organism evidence="4 5">
    <name type="scientific">Paenibacillus turicensis</name>
    <dbReference type="NCBI Taxonomy" id="160487"/>
    <lineage>
        <taxon>Bacteria</taxon>
        <taxon>Bacillati</taxon>
        <taxon>Bacillota</taxon>
        <taxon>Bacilli</taxon>
        <taxon>Bacillales</taxon>
        <taxon>Paenibacillaceae</taxon>
        <taxon>Paenibacillus</taxon>
    </lineage>
</organism>
<keyword evidence="5" id="KW-1185">Reference proteome</keyword>
<feature type="domain" description="Isochorismatase-like" evidence="3">
    <location>
        <begin position="12"/>
        <end position="205"/>
    </location>
</feature>
<dbReference type="Pfam" id="PF00857">
    <property type="entry name" value="Isochorismatase"/>
    <property type="match status" value="1"/>
</dbReference>
<evidence type="ECO:0000313" key="4">
    <source>
        <dbReference type="EMBL" id="MBP1904865.1"/>
    </source>
</evidence>
<dbReference type="InterPro" id="IPR050272">
    <property type="entry name" value="Isochorismatase-like_hydrls"/>
</dbReference>
<dbReference type="SUPFAM" id="SSF52499">
    <property type="entry name" value="Isochorismatase-like hydrolases"/>
    <property type="match status" value="1"/>
</dbReference>
<dbReference type="InterPro" id="IPR000868">
    <property type="entry name" value="Isochorismatase-like_dom"/>
</dbReference>
<dbReference type="PANTHER" id="PTHR43540">
    <property type="entry name" value="PEROXYUREIDOACRYLATE/UREIDOACRYLATE AMIDOHYDROLASE-RELATED"/>
    <property type="match status" value="1"/>
</dbReference>
<dbReference type="Gene3D" id="3.40.50.850">
    <property type="entry name" value="Isochorismatase-like"/>
    <property type="match status" value="1"/>
</dbReference>
<evidence type="ECO:0000256" key="1">
    <source>
        <dbReference type="ARBA" id="ARBA00006336"/>
    </source>
</evidence>
<comment type="similarity">
    <text evidence="1">Belongs to the isochorismatase family.</text>
</comment>
<dbReference type="InterPro" id="IPR036380">
    <property type="entry name" value="Isochorismatase-like_sf"/>
</dbReference>
<reference evidence="4 5" key="1">
    <citation type="submission" date="2021-03" db="EMBL/GenBank/DDBJ databases">
        <title>Genomic Encyclopedia of Type Strains, Phase IV (KMG-IV): sequencing the most valuable type-strain genomes for metagenomic binning, comparative biology and taxonomic classification.</title>
        <authorList>
            <person name="Goeker M."/>
        </authorList>
    </citation>
    <scope>NUCLEOTIDE SEQUENCE [LARGE SCALE GENOMIC DNA]</scope>
    <source>
        <strain evidence="4 5">DSM 14349</strain>
    </source>
</reference>
<dbReference type="CDD" id="cd00431">
    <property type="entry name" value="cysteine_hydrolases"/>
    <property type="match status" value="1"/>
</dbReference>
<gene>
    <name evidence="4" type="ORF">J2Z32_001489</name>
</gene>
<comment type="caution">
    <text evidence="4">The sequence shown here is derived from an EMBL/GenBank/DDBJ whole genome shotgun (WGS) entry which is preliminary data.</text>
</comment>
<name>A0ABS4FQL1_9BACL</name>
<sequence length="219" mass="24986">MTRYIEPNWKRSVLITIDTQNDFSVVGSKAEVPGTAEILPKMKQLVDAFRTAKRPIIHVIRLYKPDGTNADLCRREMIENGFHFVIPDTDGAELVNEIKPDPCPPLRGDLLLNGEFQQLGEYDWAMYKPRWGAFYQTDLEEFLIQKGIDTLIFAGCNFPNCPRTSMYEASERDLKVVMTGDAISGVYEKGFEEMRNIGVSVLESNEIINKLNCKNRTQK</sequence>
<keyword evidence="2" id="KW-0378">Hydrolase</keyword>
<accession>A0ABS4FQL1</accession>
<dbReference type="EMBL" id="JAGGKG010000005">
    <property type="protein sequence ID" value="MBP1904865.1"/>
    <property type="molecule type" value="Genomic_DNA"/>
</dbReference>
<evidence type="ECO:0000313" key="5">
    <source>
        <dbReference type="Proteomes" id="UP001519272"/>
    </source>
</evidence>
<dbReference type="PANTHER" id="PTHR43540:SF6">
    <property type="entry name" value="ISOCHORISMATASE-LIKE DOMAIN-CONTAINING PROTEIN"/>
    <property type="match status" value="1"/>
</dbReference>
<dbReference type="Proteomes" id="UP001519272">
    <property type="component" value="Unassembled WGS sequence"/>
</dbReference>
<evidence type="ECO:0000256" key="2">
    <source>
        <dbReference type="ARBA" id="ARBA00022801"/>
    </source>
</evidence>